<dbReference type="InterPro" id="IPR007853">
    <property type="entry name" value="Znf_DNL-typ"/>
</dbReference>
<dbReference type="Pfam" id="PF05180">
    <property type="entry name" value="zf-DNL"/>
    <property type="match status" value="1"/>
</dbReference>
<organism evidence="3 4">
    <name type="scientific">Quercus suber</name>
    <name type="common">Cork oak</name>
    <dbReference type="NCBI Taxonomy" id="58331"/>
    <lineage>
        <taxon>Eukaryota</taxon>
        <taxon>Viridiplantae</taxon>
        <taxon>Streptophyta</taxon>
        <taxon>Embryophyta</taxon>
        <taxon>Tracheophyta</taxon>
        <taxon>Spermatophyta</taxon>
        <taxon>Magnoliopsida</taxon>
        <taxon>eudicotyledons</taxon>
        <taxon>Gunneridae</taxon>
        <taxon>Pentapetalae</taxon>
        <taxon>rosids</taxon>
        <taxon>fabids</taxon>
        <taxon>Fagales</taxon>
        <taxon>Fagaceae</taxon>
        <taxon>Quercus</taxon>
    </lineage>
</organism>
<keyword evidence="1" id="KW-0479">Metal-binding</keyword>
<evidence type="ECO:0000313" key="3">
    <source>
        <dbReference type="EMBL" id="KAK7838610.1"/>
    </source>
</evidence>
<sequence>MTVTPTTTSSGSGCGSGCRLFLPSTYPSLTQNRTYNYKPINNNNNIHVFGSITFSQTPKPKLGSRCRRRRRLLAVSQFVEDSSQSKEPNTTNANIDIKLPRRSLLVQFTCDVCGERTERLINRLAYERGLIYIQCAGCLRHHKLVDNLGLLVEYDLREEINPDSNIDQGAGCLCHHKLVDNRGLMVEYDLLEEINPDSNTDQV</sequence>
<dbReference type="PANTHER" id="PTHR20922:SF19">
    <property type="entry name" value="F24J5.3"/>
    <property type="match status" value="1"/>
</dbReference>
<dbReference type="EMBL" id="PKMF04000303">
    <property type="protein sequence ID" value="KAK7838610.1"/>
    <property type="molecule type" value="Genomic_DNA"/>
</dbReference>
<keyword evidence="1" id="KW-0862">Zinc</keyword>
<dbReference type="GO" id="GO:0006457">
    <property type="term" value="P:protein folding"/>
    <property type="evidence" value="ECO:0007669"/>
    <property type="project" value="TreeGrafter"/>
</dbReference>
<dbReference type="GO" id="GO:0051087">
    <property type="term" value="F:protein-folding chaperone binding"/>
    <property type="evidence" value="ECO:0007669"/>
    <property type="project" value="TreeGrafter"/>
</dbReference>
<gene>
    <name evidence="3" type="primary">DNLZ</name>
    <name evidence="3" type="ORF">CFP56_019460</name>
</gene>
<reference evidence="3 4" key="1">
    <citation type="journal article" date="2018" name="Sci. Data">
        <title>The draft genome sequence of cork oak.</title>
        <authorList>
            <person name="Ramos A.M."/>
            <person name="Usie A."/>
            <person name="Barbosa P."/>
            <person name="Barros P.M."/>
            <person name="Capote T."/>
            <person name="Chaves I."/>
            <person name="Simoes F."/>
            <person name="Abreu I."/>
            <person name="Carrasquinho I."/>
            <person name="Faro C."/>
            <person name="Guimaraes J.B."/>
            <person name="Mendonca D."/>
            <person name="Nobrega F."/>
            <person name="Rodrigues L."/>
            <person name="Saibo N.J.M."/>
            <person name="Varela M.C."/>
            <person name="Egas C."/>
            <person name="Matos J."/>
            <person name="Miguel C.M."/>
            <person name="Oliveira M.M."/>
            <person name="Ricardo C.P."/>
            <person name="Goncalves S."/>
        </authorList>
    </citation>
    <scope>NUCLEOTIDE SEQUENCE [LARGE SCALE GENOMIC DNA]</scope>
    <source>
        <strain evidence="4">cv. HL8</strain>
    </source>
</reference>
<evidence type="ECO:0000256" key="1">
    <source>
        <dbReference type="PROSITE-ProRule" id="PRU00834"/>
    </source>
</evidence>
<evidence type="ECO:0000259" key="2">
    <source>
        <dbReference type="PROSITE" id="PS51501"/>
    </source>
</evidence>
<dbReference type="GO" id="GO:0050821">
    <property type="term" value="P:protein stabilization"/>
    <property type="evidence" value="ECO:0007669"/>
    <property type="project" value="TreeGrafter"/>
</dbReference>
<accession>A0AAW0KGS9</accession>
<dbReference type="PROSITE" id="PS51501">
    <property type="entry name" value="ZF_DNL"/>
    <property type="match status" value="1"/>
</dbReference>
<dbReference type="Proteomes" id="UP000237347">
    <property type="component" value="Unassembled WGS sequence"/>
</dbReference>
<comment type="caution">
    <text evidence="3">The sequence shown here is derived from an EMBL/GenBank/DDBJ whole genome shotgun (WGS) entry which is preliminary data.</text>
</comment>
<dbReference type="InterPro" id="IPR024158">
    <property type="entry name" value="Mt_import_TIM15"/>
</dbReference>
<proteinExistence type="predicted"/>
<dbReference type="AlphaFoldDB" id="A0AAW0KGS9"/>
<protein>
    <submittedName>
        <fullName evidence="3">Dnl-type zinc finger protein</fullName>
    </submittedName>
</protein>
<feature type="domain" description="DNL-type" evidence="2">
    <location>
        <begin position="99"/>
        <end position="203"/>
    </location>
</feature>
<evidence type="ECO:0000313" key="4">
    <source>
        <dbReference type="Proteomes" id="UP000237347"/>
    </source>
</evidence>
<name>A0AAW0KGS9_QUESU</name>
<dbReference type="PANTHER" id="PTHR20922">
    <property type="entry name" value="DNL-TYPE ZINC FINGER PROTEIN"/>
    <property type="match status" value="1"/>
</dbReference>
<dbReference type="GO" id="GO:0008270">
    <property type="term" value="F:zinc ion binding"/>
    <property type="evidence" value="ECO:0007669"/>
    <property type="project" value="UniProtKB-KW"/>
</dbReference>
<keyword evidence="4" id="KW-1185">Reference proteome</keyword>
<keyword evidence="1" id="KW-0863">Zinc-finger</keyword>
<dbReference type="GO" id="GO:0005739">
    <property type="term" value="C:mitochondrion"/>
    <property type="evidence" value="ECO:0007669"/>
    <property type="project" value="TreeGrafter"/>
</dbReference>
<dbReference type="GO" id="GO:0030150">
    <property type="term" value="P:protein import into mitochondrial matrix"/>
    <property type="evidence" value="ECO:0007669"/>
    <property type="project" value="TreeGrafter"/>
</dbReference>